<proteinExistence type="predicted"/>
<evidence type="ECO:0000313" key="1">
    <source>
        <dbReference type="EMBL" id="ORX37391.1"/>
    </source>
</evidence>
<dbReference type="EMBL" id="NBSH01000006">
    <property type="protein sequence ID" value="ORX37391.1"/>
    <property type="molecule type" value="Genomic_DNA"/>
</dbReference>
<keyword evidence="2" id="KW-1185">Reference proteome</keyword>
<dbReference type="RefSeq" id="XP_021871429.1">
    <property type="nucleotide sequence ID" value="XM_022018244.1"/>
</dbReference>
<organism evidence="1 2">
    <name type="scientific">Kockovaella imperatae</name>
    <dbReference type="NCBI Taxonomy" id="4999"/>
    <lineage>
        <taxon>Eukaryota</taxon>
        <taxon>Fungi</taxon>
        <taxon>Dikarya</taxon>
        <taxon>Basidiomycota</taxon>
        <taxon>Agaricomycotina</taxon>
        <taxon>Tremellomycetes</taxon>
        <taxon>Tremellales</taxon>
        <taxon>Cuniculitremaceae</taxon>
        <taxon>Kockovaella</taxon>
    </lineage>
</organism>
<gene>
    <name evidence="1" type="ORF">BD324DRAFT_650987</name>
</gene>
<dbReference type="GeneID" id="33560053"/>
<accession>A0A1Y1UH56</accession>
<dbReference type="InParanoid" id="A0A1Y1UH56"/>
<protein>
    <submittedName>
        <fullName evidence="1">Uncharacterized protein</fullName>
    </submittedName>
</protein>
<comment type="caution">
    <text evidence="1">The sequence shown here is derived from an EMBL/GenBank/DDBJ whole genome shotgun (WGS) entry which is preliminary data.</text>
</comment>
<reference evidence="1 2" key="1">
    <citation type="submission" date="2017-03" db="EMBL/GenBank/DDBJ databases">
        <title>Widespread Adenine N6-methylation of Active Genes in Fungi.</title>
        <authorList>
            <consortium name="DOE Joint Genome Institute"/>
            <person name="Mondo S.J."/>
            <person name="Dannebaum R.O."/>
            <person name="Kuo R.C."/>
            <person name="Louie K.B."/>
            <person name="Bewick A.J."/>
            <person name="Labutti K."/>
            <person name="Haridas S."/>
            <person name="Kuo A."/>
            <person name="Salamov A."/>
            <person name="Ahrendt S.R."/>
            <person name="Lau R."/>
            <person name="Bowen B.P."/>
            <person name="Lipzen A."/>
            <person name="Sullivan W."/>
            <person name="Andreopoulos W.B."/>
            <person name="Clum A."/>
            <person name="Lindquist E."/>
            <person name="Daum C."/>
            <person name="Northen T.R."/>
            <person name="Ramamoorthy G."/>
            <person name="Schmitz R.J."/>
            <person name="Gryganskyi A."/>
            <person name="Culley D."/>
            <person name="Magnuson J."/>
            <person name="James T.Y."/>
            <person name="O'Malley M.A."/>
            <person name="Stajich J.E."/>
            <person name="Spatafora J.W."/>
            <person name="Visel A."/>
            <person name="Grigoriev I.V."/>
        </authorList>
    </citation>
    <scope>NUCLEOTIDE SEQUENCE [LARGE SCALE GENOMIC DNA]</scope>
    <source>
        <strain evidence="1 2">NRRL Y-17943</strain>
    </source>
</reference>
<dbReference type="Proteomes" id="UP000193218">
    <property type="component" value="Unassembled WGS sequence"/>
</dbReference>
<name>A0A1Y1UH56_9TREE</name>
<dbReference type="AlphaFoldDB" id="A0A1Y1UH56"/>
<sequence>MDTVQARFDLSFGRTTISRPASQTVELFEDSLRRSKRLALSTFGQSDGCQETKYLCVIEGMDTSADTAVSITDQVLQGMEMDEFPEVMTNTSCTHTNESGKTLMQRVFDGLVSRGENWHVTIYGEPYTNGATLGAELIPTEEANQLLASIKNRSPWPCSSFLAITRRV</sequence>
<evidence type="ECO:0000313" key="2">
    <source>
        <dbReference type="Proteomes" id="UP000193218"/>
    </source>
</evidence>